<keyword evidence="9" id="KW-0963">Cytoplasm</keyword>
<dbReference type="RefSeq" id="WP_211532777.1">
    <property type="nucleotide sequence ID" value="NZ_CP058560.1"/>
</dbReference>
<dbReference type="GO" id="GO:0051539">
    <property type="term" value="F:4 iron, 4 sulfur cluster binding"/>
    <property type="evidence" value="ECO:0007669"/>
    <property type="project" value="UniProtKB-KW"/>
</dbReference>
<sequence length="306" mass="34649">MLTDLQKEIRYLKEEKNGIILAHNYQPQEIQEIADFIGDSLELCIKASEIKDKDLVVFCGVDFMAETAAILNPLKKIVIPDKNAECPMAHMLPAAEVRKYKKRYPSAAVVLYVNTLAEAKAEADVLCTSANALKVVESLEEDTILFGPDQNLAWYVAQQTDKEIIPIPEEGHCYVHKMFTPADILFQKEKYPEADVLVHPECNKEVQELTENVLSTGGMLKHVKKSSKKDFIIGTEVDMVTRIKREHPEKNPMPAFEEAICENMKLHTLEKVKNSLINEEFVVTVPEEIAQKALKAVQRMLDISLR</sequence>
<dbReference type="EMBL" id="CP058560">
    <property type="protein sequence ID" value="QUH23820.1"/>
    <property type="molecule type" value="Genomic_DNA"/>
</dbReference>
<evidence type="ECO:0000313" key="10">
    <source>
        <dbReference type="EMBL" id="QUH23820.1"/>
    </source>
</evidence>
<dbReference type="SUPFAM" id="SSF142754">
    <property type="entry name" value="NadA-like"/>
    <property type="match status" value="1"/>
</dbReference>
<gene>
    <name evidence="9 10" type="primary">nadA</name>
    <name evidence="10" type="ORF">HYG87_08635</name>
</gene>
<evidence type="ECO:0000256" key="1">
    <source>
        <dbReference type="ARBA" id="ARBA00005065"/>
    </source>
</evidence>
<evidence type="ECO:0000256" key="3">
    <source>
        <dbReference type="ARBA" id="ARBA00022485"/>
    </source>
</evidence>
<evidence type="ECO:0000256" key="2">
    <source>
        <dbReference type="ARBA" id="ARBA00012669"/>
    </source>
</evidence>
<dbReference type="Proteomes" id="UP000681041">
    <property type="component" value="Chromosome"/>
</dbReference>
<evidence type="ECO:0000256" key="4">
    <source>
        <dbReference type="ARBA" id="ARBA00022642"/>
    </source>
</evidence>
<dbReference type="OrthoDB" id="5931at2157"/>
<dbReference type="InterPro" id="IPR036094">
    <property type="entry name" value="NadA_sf"/>
</dbReference>
<keyword evidence="11" id="KW-1185">Reference proteome</keyword>
<feature type="binding site" evidence="9">
    <location>
        <position position="261"/>
    </location>
    <ligand>
        <name>[4Fe-4S] cluster</name>
        <dbReference type="ChEBI" id="CHEBI:49883"/>
    </ligand>
</feature>
<keyword evidence="3 9" id="KW-0004">4Fe-4S</keyword>
<accession>A0A8T8KAH9</accession>
<comment type="function">
    <text evidence="9">Catalyzes the condensation of iminoaspartate with dihydroxyacetone phosphate to form quinolinate.</text>
</comment>
<dbReference type="InterPro" id="IPR003473">
    <property type="entry name" value="NadA"/>
</dbReference>
<dbReference type="PANTHER" id="PTHR30573:SF0">
    <property type="entry name" value="QUINOLINATE SYNTHASE, CHLOROPLASTIC"/>
    <property type="match status" value="1"/>
</dbReference>
<dbReference type="GO" id="GO:0046872">
    <property type="term" value="F:metal ion binding"/>
    <property type="evidence" value="ECO:0007669"/>
    <property type="project" value="UniProtKB-KW"/>
</dbReference>
<dbReference type="GO" id="GO:0005737">
    <property type="term" value="C:cytoplasm"/>
    <property type="evidence" value="ECO:0007669"/>
    <property type="project" value="UniProtKB-SubCell"/>
</dbReference>
<evidence type="ECO:0000256" key="9">
    <source>
        <dbReference type="HAMAP-Rule" id="MF_00568"/>
    </source>
</evidence>
<comment type="cofactor">
    <cofactor evidence="9">
        <name>[4Fe-4S] cluster</name>
        <dbReference type="ChEBI" id="CHEBI:49883"/>
    </cofactor>
    <text evidence="9">Binds 1 [4Fe-4S] cluster per subunit.</text>
</comment>
<dbReference type="GO" id="GO:0008987">
    <property type="term" value="F:quinolinate synthetase A activity"/>
    <property type="evidence" value="ECO:0007669"/>
    <property type="project" value="UniProtKB-UniRule"/>
</dbReference>
<evidence type="ECO:0000256" key="7">
    <source>
        <dbReference type="ARBA" id="ARBA00023004"/>
    </source>
</evidence>
<keyword evidence="4 9" id="KW-0662">Pyridine nucleotide biosynthesis</keyword>
<feature type="binding site" evidence="9">
    <location>
        <begin position="199"/>
        <end position="201"/>
    </location>
    <ligand>
        <name>iminosuccinate</name>
        <dbReference type="ChEBI" id="CHEBI:77875"/>
    </ligand>
</feature>
<dbReference type="InterPro" id="IPR023066">
    <property type="entry name" value="Quinolinate_synth_type2"/>
</dbReference>
<evidence type="ECO:0000256" key="5">
    <source>
        <dbReference type="ARBA" id="ARBA00022679"/>
    </source>
</evidence>
<keyword evidence="5 9" id="KW-0808">Transferase</keyword>
<feature type="binding site" evidence="9">
    <location>
        <position position="173"/>
    </location>
    <ligand>
        <name>[4Fe-4S] cluster</name>
        <dbReference type="ChEBI" id="CHEBI:49883"/>
    </ligand>
</feature>
<feature type="binding site" evidence="9">
    <location>
        <position position="129"/>
    </location>
    <ligand>
        <name>iminosuccinate</name>
        <dbReference type="ChEBI" id="CHEBI:77875"/>
    </ligand>
</feature>
<dbReference type="GeneID" id="64820826"/>
<proteinExistence type="inferred from homology"/>
<dbReference type="AlphaFoldDB" id="A0A8T8KAH9"/>
<keyword evidence="6 9" id="KW-0479">Metal-binding</keyword>
<keyword evidence="7 9" id="KW-0408">Iron</keyword>
<dbReference type="Gene3D" id="3.40.50.10800">
    <property type="entry name" value="NadA-like"/>
    <property type="match status" value="3"/>
</dbReference>
<dbReference type="Pfam" id="PF02445">
    <property type="entry name" value="NadA"/>
    <property type="match status" value="1"/>
</dbReference>
<evidence type="ECO:0000256" key="8">
    <source>
        <dbReference type="ARBA" id="ARBA00023014"/>
    </source>
</evidence>
<comment type="similarity">
    <text evidence="9">Belongs to the quinolinate synthase family. Type 2 subfamily.</text>
</comment>
<dbReference type="KEGG" id="meme:HYG87_08635"/>
<evidence type="ECO:0000256" key="6">
    <source>
        <dbReference type="ARBA" id="ARBA00022723"/>
    </source>
</evidence>
<dbReference type="NCBIfam" id="NF006878">
    <property type="entry name" value="PRK09375.1-2"/>
    <property type="match status" value="1"/>
</dbReference>
<keyword evidence="8 9" id="KW-0411">Iron-sulfur</keyword>
<comment type="pathway">
    <text evidence="1 9">Cofactor biosynthesis; NAD(+) biosynthesis; quinolinate from iminoaspartate: step 1/1.</text>
</comment>
<dbReference type="GO" id="GO:0034628">
    <property type="term" value="P:'de novo' NAD+ biosynthetic process from L-aspartate"/>
    <property type="evidence" value="ECO:0007669"/>
    <property type="project" value="TreeGrafter"/>
</dbReference>
<organism evidence="10 11">
    <name type="scientific">Methanobacterium alkalithermotolerans</name>
    <dbReference type="NCBI Taxonomy" id="2731220"/>
    <lineage>
        <taxon>Archaea</taxon>
        <taxon>Methanobacteriati</taxon>
        <taxon>Methanobacteriota</taxon>
        <taxon>Methanomada group</taxon>
        <taxon>Methanobacteria</taxon>
        <taxon>Methanobacteriales</taxon>
        <taxon>Methanobacteriaceae</taxon>
        <taxon>Methanobacterium</taxon>
    </lineage>
</organism>
<protein>
    <recommendedName>
        <fullName evidence="2 9">Quinolinate synthase</fullName>
        <ecNumber evidence="2 9">2.5.1.72</ecNumber>
    </recommendedName>
</protein>
<feature type="binding site" evidence="9">
    <location>
        <position position="40"/>
    </location>
    <ligand>
        <name>iminosuccinate</name>
        <dbReference type="ChEBI" id="CHEBI:77875"/>
    </ligand>
</feature>
<dbReference type="HAMAP" id="MF_00568">
    <property type="entry name" value="NadA_type2"/>
    <property type="match status" value="1"/>
</dbReference>
<feature type="binding site" evidence="9">
    <location>
        <begin position="112"/>
        <end position="114"/>
    </location>
    <ligand>
        <name>iminosuccinate</name>
        <dbReference type="ChEBI" id="CHEBI:77875"/>
    </ligand>
</feature>
<comment type="catalytic activity">
    <reaction evidence="9">
        <text>iminosuccinate + dihydroxyacetone phosphate = quinolinate + phosphate + 2 H2O + H(+)</text>
        <dbReference type="Rhea" id="RHEA:25888"/>
        <dbReference type="ChEBI" id="CHEBI:15377"/>
        <dbReference type="ChEBI" id="CHEBI:15378"/>
        <dbReference type="ChEBI" id="CHEBI:29959"/>
        <dbReference type="ChEBI" id="CHEBI:43474"/>
        <dbReference type="ChEBI" id="CHEBI:57642"/>
        <dbReference type="ChEBI" id="CHEBI:77875"/>
        <dbReference type="EC" id="2.5.1.72"/>
    </reaction>
</comment>
<dbReference type="NCBIfam" id="TIGR00550">
    <property type="entry name" value="nadA"/>
    <property type="match status" value="1"/>
</dbReference>
<dbReference type="PANTHER" id="PTHR30573">
    <property type="entry name" value="QUINOLINATE SYNTHETASE A"/>
    <property type="match status" value="1"/>
</dbReference>
<name>A0A8T8KAH9_9EURY</name>
<feature type="binding site" evidence="9">
    <location>
        <position position="86"/>
    </location>
    <ligand>
        <name>[4Fe-4S] cluster</name>
        <dbReference type="ChEBI" id="CHEBI:49883"/>
    </ligand>
</feature>
<reference evidence="10" key="1">
    <citation type="submission" date="2020-07" db="EMBL/GenBank/DDBJ databases">
        <title>Methanobacterium. sp. MethCan genome.</title>
        <authorList>
            <person name="Postec A."/>
            <person name="Quemeneur M."/>
        </authorList>
    </citation>
    <scope>NUCLEOTIDE SEQUENCE</scope>
    <source>
        <strain evidence="10">MethCAN</strain>
    </source>
</reference>
<evidence type="ECO:0000313" key="11">
    <source>
        <dbReference type="Proteomes" id="UP000681041"/>
    </source>
</evidence>
<dbReference type="EC" id="2.5.1.72" evidence="2 9"/>
<comment type="subcellular location">
    <subcellularLocation>
        <location evidence="9">Cytoplasm</location>
    </subcellularLocation>
</comment>
<feature type="binding site" evidence="9">
    <location>
        <position position="23"/>
    </location>
    <ligand>
        <name>iminosuccinate</name>
        <dbReference type="ChEBI" id="CHEBI:77875"/>
    </ligand>
</feature>
<feature type="binding site" evidence="9">
    <location>
        <position position="216"/>
    </location>
    <ligand>
        <name>iminosuccinate</name>
        <dbReference type="ChEBI" id="CHEBI:77875"/>
    </ligand>
</feature>